<organism evidence="1">
    <name type="scientific">Ralstonia solanacearum</name>
    <name type="common">Pseudomonas solanacearum</name>
    <dbReference type="NCBI Taxonomy" id="305"/>
    <lineage>
        <taxon>Bacteria</taxon>
        <taxon>Pseudomonadati</taxon>
        <taxon>Pseudomonadota</taxon>
        <taxon>Betaproteobacteria</taxon>
        <taxon>Burkholderiales</taxon>
        <taxon>Burkholderiaceae</taxon>
        <taxon>Ralstonia</taxon>
        <taxon>Ralstonia solanacearum species complex</taxon>
    </lineage>
</organism>
<gene>
    <name evidence="1" type="ORF">RUN39_v1_1680005</name>
</gene>
<reference evidence="1" key="1">
    <citation type="submission" date="2015-10" db="EMBL/GenBank/DDBJ databases">
        <authorList>
            <person name="Gilbert D.G."/>
        </authorList>
    </citation>
    <scope>NUCLEOTIDE SEQUENCE</scope>
    <source>
        <strain evidence="1">Phyl III-seqv23</strain>
    </source>
</reference>
<protein>
    <submittedName>
        <fullName evidence="1">Uncharacterized protein</fullName>
    </submittedName>
</protein>
<dbReference type="InterPro" id="IPR043773">
    <property type="entry name" value="JetA"/>
</dbReference>
<dbReference type="Pfam" id="PF18982">
    <property type="entry name" value="JetA"/>
    <property type="match status" value="1"/>
</dbReference>
<evidence type="ECO:0000313" key="1">
    <source>
        <dbReference type="EMBL" id="CUV15564.1"/>
    </source>
</evidence>
<dbReference type="EMBL" id="LN899819">
    <property type="protein sequence ID" value="CUV15564.1"/>
    <property type="molecule type" value="Genomic_DNA"/>
</dbReference>
<dbReference type="AlphaFoldDB" id="A0A0S4TZZ1"/>
<proteinExistence type="predicted"/>
<name>A0A0S4TZZ1_RALSL</name>
<accession>A0A0S4TZZ1</accession>
<sequence>MAVPHLTTASRRTGATAATLLFERLPDRLFAPLSSANRYRYWALLCRLHEKRFGPDAPLPPSQGFSVREIVQDIEDELLTQDIWEAEDGDLPETPLNIRALQVFHRFEEAGWFRLEKFGLEKRVTMRPTVSQFLTLLVTFAETGPVFLSGKIRSIDLNIQQVVEGKADGDTLHEMAEQARNLLEHVRNTGTNVRDIMEALSVEPTTAEYVRRFFSDYIEQVFIGDYRELRTKEHPLSRRQQIIRAVEELSSSETHRARLIAWYEMKRCGGDRRKAEILFEKDIYRLLELNRIDEYLDRLDDEIRRANRRALAYLDYRLRTLRPVDHLVKQAIASALAGNCPLLSDPFPPGEMISGDRLAEPRKVIERAPPSGLRRERPTEAQIARSRVMLRAREARSMTPPKLAKFVLRHLAGNDRVSSNDLALANIPDVRAYQALSGLGLGMSSDSRRLQLAAMVMAKGFRVKLADTDQPEGDLIVGRPFVIERRRKREEKA</sequence>